<dbReference type="InterPro" id="IPR013655">
    <property type="entry name" value="PAS_fold_3"/>
</dbReference>
<name>A0A378JL68_9GAMM</name>
<protein>
    <recommendedName>
        <fullName evidence="2">histidine kinase</fullName>
        <ecNumber evidence="2">2.7.13.3</ecNumber>
    </recommendedName>
</protein>
<evidence type="ECO:0000256" key="1">
    <source>
        <dbReference type="ARBA" id="ARBA00000085"/>
    </source>
</evidence>
<dbReference type="SUPFAM" id="SSF55874">
    <property type="entry name" value="ATPase domain of HSP90 chaperone/DNA topoisomerase II/histidine kinase"/>
    <property type="match status" value="1"/>
</dbReference>
<dbReference type="CDD" id="cd00130">
    <property type="entry name" value="PAS"/>
    <property type="match status" value="1"/>
</dbReference>
<dbReference type="InterPro" id="IPR004358">
    <property type="entry name" value="Sig_transdc_His_kin-like_C"/>
</dbReference>
<evidence type="ECO:0000256" key="5">
    <source>
        <dbReference type="ARBA" id="ARBA00022777"/>
    </source>
</evidence>
<proteinExistence type="predicted"/>
<evidence type="ECO:0000313" key="7">
    <source>
        <dbReference type="EMBL" id="KTD11783.1"/>
    </source>
</evidence>
<dbReference type="PROSITE" id="PS50109">
    <property type="entry name" value="HIS_KIN"/>
    <property type="match status" value="1"/>
</dbReference>
<dbReference type="InterPro" id="IPR003594">
    <property type="entry name" value="HATPase_dom"/>
</dbReference>
<keyword evidence="4 8" id="KW-0808">Transferase</keyword>
<dbReference type="InterPro" id="IPR005467">
    <property type="entry name" value="His_kinase_dom"/>
</dbReference>
<organism evidence="8 10">
    <name type="scientific">Legionella gratiana</name>
    <dbReference type="NCBI Taxonomy" id="45066"/>
    <lineage>
        <taxon>Bacteria</taxon>
        <taxon>Pseudomonadati</taxon>
        <taxon>Pseudomonadota</taxon>
        <taxon>Gammaproteobacteria</taxon>
        <taxon>Legionellales</taxon>
        <taxon>Legionellaceae</taxon>
        <taxon>Legionella</taxon>
    </lineage>
</organism>
<gene>
    <name evidence="8" type="primary">fixL</name>
    <name evidence="7" type="ORF">Lgra_1241</name>
    <name evidence="8" type="ORF">NCTC12388_02198</name>
</gene>
<dbReference type="STRING" id="45066.Lgra_1241"/>
<dbReference type="Pfam" id="PF08447">
    <property type="entry name" value="PAS_3"/>
    <property type="match status" value="1"/>
</dbReference>
<evidence type="ECO:0000313" key="10">
    <source>
        <dbReference type="Proteomes" id="UP000254476"/>
    </source>
</evidence>
<evidence type="ECO:0000256" key="2">
    <source>
        <dbReference type="ARBA" id="ARBA00012438"/>
    </source>
</evidence>
<evidence type="ECO:0000256" key="4">
    <source>
        <dbReference type="ARBA" id="ARBA00022679"/>
    </source>
</evidence>
<evidence type="ECO:0000313" key="8">
    <source>
        <dbReference type="EMBL" id="STX45460.1"/>
    </source>
</evidence>
<keyword evidence="3" id="KW-0597">Phosphoprotein</keyword>
<dbReference type="EMBL" id="UGOB01000001">
    <property type="protein sequence ID" value="STX45460.1"/>
    <property type="molecule type" value="Genomic_DNA"/>
</dbReference>
<keyword evidence="9" id="KW-1185">Reference proteome</keyword>
<dbReference type="PRINTS" id="PR00344">
    <property type="entry name" value="BCTRLSENSOR"/>
</dbReference>
<comment type="catalytic activity">
    <reaction evidence="1">
        <text>ATP + protein L-histidine = ADP + protein N-phospho-L-histidine.</text>
        <dbReference type="EC" id="2.7.13.3"/>
    </reaction>
</comment>
<dbReference type="SMART" id="SM00387">
    <property type="entry name" value="HATPase_c"/>
    <property type="match status" value="1"/>
</dbReference>
<dbReference type="Proteomes" id="UP000054691">
    <property type="component" value="Unassembled WGS sequence"/>
</dbReference>
<dbReference type="InterPro" id="IPR036890">
    <property type="entry name" value="HATPase_C_sf"/>
</dbReference>
<dbReference type="PANTHER" id="PTHR43304:SF1">
    <property type="entry name" value="PAC DOMAIN-CONTAINING PROTEIN"/>
    <property type="match status" value="1"/>
</dbReference>
<accession>A0A378JL68</accession>
<feature type="domain" description="Histidine kinase" evidence="6">
    <location>
        <begin position="302"/>
        <end position="470"/>
    </location>
</feature>
<dbReference type="SUPFAM" id="SSF55785">
    <property type="entry name" value="PYP-like sensor domain (PAS domain)"/>
    <property type="match status" value="1"/>
</dbReference>
<reference evidence="7 9" key="1">
    <citation type="submission" date="2015-11" db="EMBL/GenBank/DDBJ databases">
        <title>Genomic analysis of 38 Legionella species identifies large and diverse effector repertoires.</title>
        <authorList>
            <person name="Burstein D."/>
            <person name="Amaro F."/>
            <person name="Zusman T."/>
            <person name="Lifshitz Z."/>
            <person name="Cohen O."/>
            <person name="Gilbert J.A."/>
            <person name="Pupko T."/>
            <person name="Shuman H.A."/>
            <person name="Segal G."/>
        </authorList>
    </citation>
    <scope>NUCLEOTIDE SEQUENCE [LARGE SCALE GENOMIC DNA]</scope>
    <source>
        <strain evidence="7 9">Lyon 8420412</strain>
    </source>
</reference>
<keyword evidence="5 8" id="KW-0418">Kinase</keyword>
<evidence type="ECO:0000313" key="9">
    <source>
        <dbReference type="Proteomes" id="UP000054691"/>
    </source>
</evidence>
<dbReference type="Gene3D" id="3.30.565.10">
    <property type="entry name" value="Histidine kinase-like ATPase, C-terminal domain"/>
    <property type="match status" value="1"/>
</dbReference>
<dbReference type="Proteomes" id="UP000254476">
    <property type="component" value="Unassembled WGS sequence"/>
</dbReference>
<evidence type="ECO:0000256" key="3">
    <source>
        <dbReference type="ARBA" id="ARBA00022553"/>
    </source>
</evidence>
<dbReference type="GO" id="GO:0004673">
    <property type="term" value="F:protein histidine kinase activity"/>
    <property type="evidence" value="ECO:0007669"/>
    <property type="project" value="UniProtKB-EC"/>
</dbReference>
<dbReference type="Pfam" id="PF02518">
    <property type="entry name" value="HATPase_c"/>
    <property type="match status" value="1"/>
</dbReference>
<dbReference type="PANTHER" id="PTHR43304">
    <property type="entry name" value="PHYTOCHROME-LIKE PROTEIN CPH1"/>
    <property type="match status" value="1"/>
</dbReference>
<reference evidence="8 10" key="2">
    <citation type="submission" date="2018-06" db="EMBL/GenBank/DDBJ databases">
        <authorList>
            <consortium name="Pathogen Informatics"/>
            <person name="Doyle S."/>
        </authorList>
    </citation>
    <scope>NUCLEOTIDE SEQUENCE [LARGE SCALE GENOMIC DNA]</scope>
    <source>
        <strain evidence="8 10">NCTC12388</strain>
    </source>
</reference>
<dbReference type="InterPro" id="IPR035965">
    <property type="entry name" value="PAS-like_dom_sf"/>
</dbReference>
<dbReference type="InterPro" id="IPR000014">
    <property type="entry name" value="PAS"/>
</dbReference>
<dbReference type="InterPro" id="IPR052162">
    <property type="entry name" value="Sensor_kinase/Photoreceptor"/>
</dbReference>
<dbReference type="Gene3D" id="3.30.450.20">
    <property type="entry name" value="PAS domain"/>
    <property type="match status" value="1"/>
</dbReference>
<sequence>MNYKMIMDIHKLLKRQLARSKIDPNQNPESTEQWITFLNQINNTYIDVDQERYMHERSIAISSREMMNLNEKLERAQHIAGLGYWSYDGNTDYTIWSNELFNLFHLNPIHKPPTFNEFIELIHEQDRFDFVQKVEKALNEKIDYECEIRVKNPDGSYHWYRTIGQCLHADKQLTGIVIDIHKNKIAEEKIKELNQQISSAARRAGMAEVATTILHNVGNILNSSNVSITLLKNSYKQAYYKKLLRILTIIEQHQTDLAHFLIHDPKGMIIPQFLLSLSKVILEEEEKNNIEIDNLQHNLQHINQIVDMQKSIGGLSSFKESVYVPELIDIALNITMNSSRKDIEIIKEFKPAPLIFVDKAKLLHILINLIQNAKDSVLEKTSNPTKKIEISLQKITKNSVQIMIKDNGIGIRIENLHHIFAFGFTTKENGHGFGLHSSALSAKEMGGTLLAESQGEGYGAQFILTLPITDSKKQGEIYG</sequence>
<dbReference type="AlphaFoldDB" id="A0A378JL68"/>
<dbReference type="EC" id="2.7.13.3" evidence="2"/>
<evidence type="ECO:0000259" key="6">
    <source>
        <dbReference type="PROSITE" id="PS50109"/>
    </source>
</evidence>
<dbReference type="EMBL" id="LNYE01000020">
    <property type="protein sequence ID" value="KTD11783.1"/>
    <property type="molecule type" value="Genomic_DNA"/>
</dbReference>